<evidence type="ECO:0000313" key="2">
    <source>
        <dbReference type="Proteomes" id="UP000805193"/>
    </source>
</evidence>
<sequence>MRNNGLVTGVQDWYSDSKLIEFVEPAVIAARRLYQRRAKVGEAAKPTDRVLTFRPNTERPVR</sequence>
<reference evidence="1 2" key="1">
    <citation type="journal article" date="2020" name="Cell">
        <title>Large-Scale Comparative Analyses of Tick Genomes Elucidate Their Genetic Diversity and Vector Capacities.</title>
        <authorList>
            <consortium name="Tick Genome and Microbiome Consortium (TIGMIC)"/>
            <person name="Jia N."/>
            <person name="Wang J."/>
            <person name="Shi W."/>
            <person name="Du L."/>
            <person name="Sun Y."/>
            <person name="Zhan W."/>
            <person name="Jiang J.F."/>
            <person name="Wang Q."/>
            <person name="Zhang B."/>
            <person name="Ji P."/>
            <person name="Bell-Sakyi L."/>
            <person name="Cui X.M."/>
            <person name="Yuan T.T."/>
            <person name="Jiang B.G."/>
            <person name="Yang W.F."/>
            <person name="Lam T.T."/>
            <person name="Chang Q.C."/>
            <person name="Ding S.J."/>
            <person name="Wang X.J."/>
            <person name="Zhu J.G."/>
            <person name="Ruan X.D."/>
            <person name="Zhao L."/>
            <person name="Wei J.T."/>
            <person name="Ye R.Z."/>
            <person name="Que T.C."/>
            <person name="Du C.H."/>
            <person name="Zhou Y.H."/>
            <person name="Cheng J.X."/>
            <person name="Dai P.F."/>
            <person name="Guo W.B."/>
            <person name="Han X.H."/>
            <person name="Huang E.J."/>
            <person name="Li L.F."/>
            <person name="Wei W."/>
            <person name="Gao Y.C."/>
            <person name="Liu J.Z."/>
            <person name="Shao H.Z."/>
            <person name="Wang X."/>
            <person name="Wang C.C."/>
            <person name="Yang T.C."/>
            <person name="Huo Q.B."/>
            <person name="Li W."/>
            <person name="Chen H.Y."/>
            <person name="Chen S.E."/>
            <person name="Zhou L.G."/>
            <person name="Ni X.B."/>
            <person name="Tian J.H."/>
            <person name="Sheng Y."/>
            <person name="Liu T."/>
            <person name="Pan Y.S."/>
            <person name="Xia L.Y."/>
            <person name="Li J."/>
            <person name="Zhao F."/>
            <person name="Cao W.C."/>
        </authorList>
    </citation>
    <scope>NUCLEOTIDE SEQUENCE [LARGE SCALE GENOMIC DNA]</scope>
    <source>
        <strain evidence="1">Iper-2018</strain>
    </source>
</reference>
<evidence type="ECO:0000313" key="1">
    <source>
        <dbReference type="EMBL" id="KAG0425044.1"/>
    </source>
</evidence>
<organism evidence="1 2">
    <name type="scientific">Ixodes persulcatus</name>
    <name type="common">Taiga tick</name>
    <dbReference type="NCBI Taxonomy" id="34615"/>
    <lineage>
        <taxon>Eukaryota</taxon>
        <taxon>Metazoa</taxon>
        <taxon>Ecdysozoa</taxon>
        <taxon>Arthropoda</taxon>
        <taxon>Chelicerata</taxon>
        <taxon>Arachnida</taxon>
        <taxon>Acari</taxon>
        <taxon>Parasitiformes</taxon>
        <taxon>Ixodida</taxon>
        <taxon>Ixodoidea</taxon>
        <taxon>Ixodidae</taxon>
        <taxon>Ixodinae</taxon>
        <taxon>Ixodes</taxon>
    </lineage>
</organism>
<feature type="non-terminal residue" evidence="1">
    <location>
        <position position="62"/>
    </location>
</feature>
<protein>
    <submittedName>
        <fullName evidence="1">Uncharacterized protein</fullName>
    </submittedName>
</protein>
<dbReference type="Proteomes" id="UP000805193">
    <property type="component" value="Unassembled WGS sequence"/>
</dbReference>
<keyword evidence="2" id="KW-1185">Reference proteome</keyword>
<proteinExistence type="predicted"/>
<gene>
    <name evidence="1" type="ORF">HPB47_027764</name>
</gene>
<name>A0AC60PWR1_IXOPE</name>
<dbReference type="EMBL" id="JABSTQ010009898">
    <property type="protein sequence ID" value="KAG0425044.1"/>
    <property type="molecule type" value="Genomic_DNA"/>
</dbReference>
<accession>A0AC60PWR1</accession>
<comment type="caution">
    <text evidence="1">The sequence shown here is derived from an EMBL/GenBank/DDBJ whole genome shotgun (WGS) entry which is preliminary data.</text>
</comment>